<keyword evidence="8" id="KW-1185">Reference proteome</keyword>
<feature type="region of interest" description="Disordered" evidence="5">
    <location>
        <begin position="198"/>
        <end position="228"/>
    </location>
</feature>
<evidence type="ECO:0000313" key="8">
    <source>
        <dbReference type="Proteomes" id="UP000398389"/>
    </source>
</evidence>
<evidence type="ECO:0000256" key="3">
    <source>
        <dbReference type="ARBA" id="ARBA00022833"/>
    </source>
</evidence>
<organism evidence="7 8">
    <name type="scientific">Magnusiomyces paraingens</name>
    <dbReference type="NCBI Taxonomy" id="2606893"/>
    <lineage>
        <taxon>Eukaryota</taxon>
        <taxon>Fungi</taxon>
        <taxon>Dikarya</taxon>
        <taxon>Ascomycota</taxon>
        <taxon>Saccharomycotina</taxon>
        <taxon>Dipodascomycetes</taxon>
        <taxon>Dipodascales</taxon>
        <taxon>Dipodascaceae</taxon>
        <taxon>Magnusiomyces</taxon>
    </lineage>
</organism>
<keyword evidence="1" id="KW-0479">Metal-binding</keyword>
<evidence type="ECO:0000313" key="7">
    <source>
        <dbReference type="EMBL" id="VVT45796.1"/>
    </source>
</evidence>
<dbReference type="InterPro" id="IPR017907">
    <property type="entry name" value="Znf_RING_CS"/>
</dbReference>
<evidence type="ECO:0000259" key="6">
    <source>
        <dbReference type="PROSITE" id="PS50089"/>
    </source>
</evidence>
<feature type="compositionally biased region" description="Low complexity" evidence="5">
    <location>
        <begin position="198"/>
        <end position="221"/>
    </location>
</feature>
<dbReference type="GeneID" id="43579718"/>
<dbReference type="InterPro" id="IPR013083">
    <property type="entry name" value="Znf_RING/FYVE/PHD"/>
</dbReference>
<dbReference type="PROSITE" id="PS50089">
    <property type="entry name" value="ZF_RING_2"/>
    <property type="match status" value="1"/>
</dbReference>
<dbReference type="PROSITE" id="PS00518">
    <property type="entry name" value="ZF_RING_1"/>
    <property type="match status" value="1"/>
</dbReference>
<dbReference type="RefSeq" id="XP_031851509.1">
    <property type="nucleotide sequence ID" value="XM_031995618.1"/>
</dbReference>
<reference evidence="7 8" key="1">
    <citation type="submission" date="2019-09" db="EMBL/GenBank/DDBJ databases">
        <authorList>
            <person name="Brejova B."/>
        </authorList>
    </citation>
    <scope>NUCLEOTIDE SEQUENCE [LARGE SCALE GENOMIC DNA]</scope>
</reference>
<feature type="compositionally biased region" description="Polar residues" evidence="5">
    <location>
        <begin position="32"/>
        <end position="52"/>
    </location>
</feature>
<dbReference type="SMART" id="SM00184">
    <property type="entry name" value="RING"/>
    <property type="match status" value="1"/>
</dbReference>
<dbReference type="Pfam" id="PF13920">
    <property type="entry name" value="zf-C3HC4_3"/>
    <property type="match status" value="1"/>
</dbReference>
<evidence type="ECO:0000256" key="2">
    <source>
        <dbReference type="ARBA" id="ARBA00022771"/>
    </source>
</evidence>
<feature type="compositionally biased region" description="Polar residues" evidence="5">
    <location>
        <begin position="93"/>
        <end position="103"/>
    </location>
</feature>
<feature type="region of interest" description="Disordered" evidence="5">
    <location>
        <begin position="77"/>
        <end position="103"/>
    </location>
</feature>
<feature type="region of interest" description="Disordered" evidence="5">
    <location>
        <begin position="1"/>
        <end position="52"/>
    </location>
</feature>
<protein>
    <recommendedName>
        <fullName evidence="6">RING-type domain-containing protein</fullName>
    </recommendedName>
</protein>
<dbReference type="Proteomes" id="UP000398389">
    <property type="component" value="Unassembled WGS sequence"/>
</dbReference>
<dbReference type="SUPFAM" id="SSF57850">
    <property type="entry name" value="RING/U-box"/>
    <property type="match status" value="1"/>
</dbReference>
<dbReference type="GO" id="GO:0008270">
    <property type="term" value="F:zinc ion binding"/>
    <property type="evidence" value="ECO:0007669"/>
    <property type="project" value="UniProtKB-KW"/>
</dbReference>
<name>A0A5E8B2V4_9ASCO</name>
<sequence length="334" mass="38275">MSTRTHTSKRRSENSRRPSVQSSLPFTERTSRQNLQTSNPSQTSQVSQSAAWQSLEDDWNSIDDHSITDALENELIDPSFQNPDDLTLENDNDPQSPAFTEQSTSFAANWQHQQQTNNSFDLTDNRPYSNTSSRPRHRETVEESRSSSSRNLSNVNRRIRQEDIADEELFQELRRRAVPLSASQENNISDNTQTTIQQTNQEQDSNVQQQQQTDTETATENSRSNLKRPRIDDFDDFVDFDDFDDFDEDFSEIQNILANPPKERPENTEVSALEALECPICYEQPDIAVAMPCGHLYCSDCAANVVGYNPRCSICRKPVKLTDIRYLEFKLMAS</sequence>
<evidence type="ECO:0000256" key="4">
    <source>
        <dbReference type="PROSITE-ProRule" id="PRU00175"/>
    </source>
</evidence>
<evidence type="ECO:0000256" key="1">
    <source>
        <dbReference type="ARBA" id="ARBA00022723"/>
    </source>
</evidence>
<keyword evidence="2 4" id="KW-0863">Zinc-finger</keyword>
<dbReference type="EMBL" id="CABVLU010000001">
    <property type="protein sequence ID" value="VVT45796.1"/>
    <property type="molecule type" value="Genomic_DNA"/>
</dbReference>
<dbReference type="Gene3D" id="3.30.40.10">
    <property type="entry name" value="Zinc/RING finger domain, C3HC4 (zinc finger)"/>
    <property type="match status" value="1"/>
</dbReference>
<feature type="compositionally biased region" description="Polar residues" evidence="5">
    <location>
        <begin position="115"/>
        <end position="133"/>
    </location>
</feature>
<dbReference type="InterPro" id="IPR001841">
    <property type="entry name" value="Znf_RING"/>
</dbReference>
<proteinExistence type="predicted"/>
<evidence type="ECO:0000256" key="5">
    <source>
        <dbReference type="SAM" id="MobiDB-lite"/>
    </source>
</evidence>
<keyword evidence="3" id="KW-0862">Zinc</keyword>
<dbReference type="InterPro" id="IPR047126">
    <property type="entry name" value="RNF141-like"/>
</dbReference>
<feature type="region of interest" description="Disordered" evidence="5">
    <location>
        <begin position="115"/>
        <end position="154"/>
    </location>
</feature>
<feature type="domain" description="RING-type" evidence="6">
    <location>
        <begin position="278"/>
        <end position="316"/>
    </location>
</feature>
<dbReference type="AlphaFoldDB" id="A0A5E8B2V4"/>
<dbReference type="OrthoDB" id="6270329at2759"/>
<dbReference type="PANTHER" id="PTHR12109">
    <property type="entry name" value="RING FINGER PROTEIN 141-RELATED"/>
    <property type="match status" value="1"/>
</dbReference>
<accession>A0A5E8B2V4</accession>
<gene>
    <name evidence="7" type="ORF">SAPINGB_P000895</name>
</gene>